<comment type="similarity">
    <text evidence="2">In the N-terminal section; belongs to the MsrA Met sulfoxide reductase family.</text>
</comment>
<dbReference type="EMBL" id="JAGSSW010000005">
    <property type="protein sequence ID" value="MBR8464139.1"/>
    <property type="molecule type" value="Genomic_DNA"/>
</dbReference>
<evidence type="ECO:0000256" key="1">
    <source>
        <dbReference type="ARBA" id="ARBA00008076"/>
    </source>
</evidence>
<dbReference type="EC" id="1.8.4.11" evidence="9"/>
<comment type="catalytic activity">
    <reaction evidence="7">
        <text>L-methionyl-[protein] + [thioredoxin]-disulfide + H2O = L-methionyl-(R)-S-oxide-[protein] + [thioredoxin]-dithiol</text>
        <dbReference type="Rhea" id="RHEA:24164"/>
        <dbReference type="Rhea" id="RHEA-COMP:10698"/>
        <dbReference type="Rhea" id="RHEA-COMP:10700"/>
        <dbReference type="Rhea" id="RHEA-COMP:12313"/>
        <dbReference type="Rhea" id="RHEA-COMP:12314"/>
        <dbReference type="ChEBI" id="CHEBI:15377"/>
        <dbReference type="ChEBI" id="CHEBI:16044"/>
        <dbReference type="ChEBI" id="CHEBI:29950"/>
        <dbReference type="ChEBI" id="CHEBI:45764"/>
        <dbReference type="ChEBI" id="CHEBI:50058"/>
        <dbReference type="EC" id="1.8.4.12"/>
    </reaction>
</comment>
<dbReference type="Gene3D" id="3.30.1060.10">
    <property type="entry name" value="Peptide methionine sulphoxide reductase MsrA"/>
    <property type="match status" value="1"/>
</dbReference>
<dbReference type="InterPro" id="IPR002569">
    <property type="entry name" value="Met_Sox_Rdtase_MsrA_dom"/>
</dbReference>
<dbReference type="NCBIfam" id="TIGR00357">
    <property type="entry name" value="peptide-methionine (R)-S-oxide reductase MsrB"/>
    <property type="match status" value="1"/>
</dbReference>
<evidence type="ECO:0000256" key="9">
    <source>
        <dbReference type="HAMAP-Rule" id="MF_01401"/>
    </source>
</evidence>
<evidence type="ECO:0000256" key="8">
    <source>
        <dbReference type="ARBA" id="ARBA00048782"/>
    </source>
</evidence>
<organism evidence="11 12">
    <name type="scientific">Campylobacter anatolicus</name>
    <dbReference type="NCBI Taxonomy" id="2829105"/>
    <lineage>
        <taxon>Bacteria</taxon>
        <taxon>Pseudomonadati</taxon>
        <taxon>Campylobacterota</taxon>
        <taxon>Epsilonproteobacteria</taxon>
        <taxon>Campylobacterales</taxon>
        <taxon>Campylobacteraceae</taxon>
        <taxon>Campylobacter</taxon>
    </lineage>
</organism>
<evidence type="ECO:0000256" key="5">
    <source>
        <dbReference type="ARBA" id="ARBA00024679"/>
    </source>
</evidence>
<dbReference type="PROSITE" id="PS51790">
    <property type="entry name" value="MSRB"/>
    <property type="match status" value="1"/>
</dbReference>
<evidence type="ECO:0000256" key="4">
    <source>
        <dbReference type="ARBA" id="ARBA00023268"/>
    </source>
</evidence>
<comment type="catalytic activity">
    <reaction evidence="6 9">
        <text>L-methionyl-[protein] + [thioredoxin]-disulfide + H2O = L-methionyl-(S)-S-oxide-[protein] + [thioredoxin]-dithiol</text>
        <dbReference type="Rhea" id="RHEA:14217"/>
        <dbReference type="Rhea" id="RHEA-COMP:10698"/>
        <dbReference type="Rhea" id="RHEA-COMP:10700"/>
        <dbReference type="Rhea" id="RHEA-COMP:12313"/>
        <dbReference type="Rhea" id="RHEA-COMP:12315"/>
        <dbReference type="ChEBI" id="CHEBI:15377"/>
        <dbReference type="ChEBI" id="CHEBI:16044"/>
        <dbReference type="ChEBI" id="CHEBI:29950"/>
        <dbReference type="ChEBI" id="CHEBI:44120"/>
        <dbReference type="ChEBI" id="CHEBI:50058"/>
        <dbReference type="EC" id="1.8.4.11"/>
    </reaction>
</comment>
<dbReference type="Gene3D" id="2.170.150.20">
    <property type="entry name" value="Peptide methionine sulfoxide reductase"/>
    <property type="match status" value="1"/>
</dbReference>
<dbReference type="InterPro" id="IPR002579">
    <property type="entry name" value="Met_Sox_Rdtase_MsrB_dom"/>
</dbReference>
<evidence type="ECO:0000256" key="2">
    <source>
        <dbReference type="ARBA" id="ARBA00011017"/>
    </source>
</evidence>
<comment type="similarity">
    <text evidence="9">Belongs to the MsrA Met sulfoxide reductase family.</text>
</comment>
<evidence type="ECO:0000256" key="7">
    <source>
        <dbReference type="ARBA" id="ARBA00048488"/>
    </source>
</evidence>
<dbReference type="GO" id="GO:0033743">
    <property type="term" value="F:peptide-methionine (R)-S-oxide reductase activity"/>
    <property type="evidence" value="ECO:0007669"/>
    <property type="project" value="UniProtKB-EC"/>
</dbReference>
<name>A0ABS5HIN9_9BACT</name>
<feature type="domain" description="MsrB" evidence="10">
    <location>
        <begin position="190"/>
        <end position="313"/>
    </location>
</feature>
<dbReference type="Proteomes" id="UP000682951">
    <property type="component" value="Unassembled WGS sequence"/>
</dbReference>
<proteinExistence type="inferred from homology"/>
<dbReference type="Pfam" id="PF01641">
    <property type="entry name" value="SelR"/>
    <property type="match status" value="1"/>
</dbReference>
<comment type="catalytic activity">
    <reaction evidence="8 9">
        <text>[thioredoxin]-disulfide + L-methionine + H2O = L-methionine (S)-S-oxide + [thioredoxin]-dithiol</text>
        <dbReference type="Rhea" id="RHEA:19993"/>
        <dbReference type="Rhea" id="RHEA-COMP:10698"/>
        <dbReference type="Rhea" id="RHEA-COMP:10700"/>
        <dbReference type="ChEBI" id="CHEBI:15377"/>
        <dbReference type="ChEBI" id="CHEBI:29950"/>
        <dbReference type="ChEBI" id="CHEBI:50058"/>
        <dbReference type="ChEBI" id="CHEBI:57844"/>
        <dbReference type="ChEBI" id="CHEBI:58772"/>
        <dbReference type="EC" id="1.8.4.11"/>
    </reaction>
</comment>
<dbReference type="SUPFAM" id="SSF51316">
    <property type="entry name" value="Mss4-like"/>
    <property type="match status" value="1"/>
</dbReference>
<dbReference type="Pfam" id="PF01625">
    <property type="entry name" value="PMSR"/>
    <property type="match status" value="1"/>
</dbReference>
<reference evidence="11 12" key="1">
    <citation type="submission" date="2021-04" db="EMBL/GenBank/DDBJ databases">
        <title>Molecular and phenotypic characterization and identification of bacterial isolates recovered from the Anatolian ground squirrels (Spermophilus xanthoprymnus) and which have the potential to form a new species in the Campylobacter genus.</title>
        <authorList>
            <person name="Aydin F."/>
            <person name="Abay S."/>
            <person name="Kayman T."/>
            <person name="Karakaya E."/>
            <person name="Mustak H.K."/>
            <person name="Mustak I.B."/>
            <person name="Bilgin N."/>
            <person name="Duzler A."/>
            <person name="Sahin O."/>
            <person name="Guran O."/>
            <person name="Saticioglu I.B."/>
        </authorList>
    </citation>
    <scope>NUCLEOTIDE SEQUENCE [LARGE SCALE GENOMIC DNA]</scope>
    <source>
        <strain evidence="12">faydin-G24</strain>
    </source>
</reference>
<comment type="function">
    <text evidence="5 9">Has an important function as a repair enzyme for proteins that have been inactivated by oxidation. Catalyzes the reversible oxidation-reduction of methionine sulfoxide in proteins to methionine.</text>
</comment>
<evidence type="ECO:0000256" key="6">
    <source>
        <dbReference type="ARBA" id="ARBA00047806"/>
    </source>
</evidence>
<dbReference type="NCBIfam" id="TIGR00401">
    <property type="entry name" value="msrA"/>
    <property type="match status" value="1"/>
</dbReference>
<evidence type="ECO:0000313" key="11">
    <source>
        <dbReference type="EMBL" id="MBR8464139.1"/>
    </source>
</evidence>
<dbReference type="PANTHER" id="PTHR10173">
    <property type="entry name" value="METHIONINE SULFOXIDE REDUCTASE"/>
    <property type="match status" value="1"/>
</dbReference>
<dbReference type="InterPro" id="IPR011057">
    <property type="entry name" value="Mss4-like_sf"/>
</dbReference>
<keyword evidence="3 9" id="KW-0560">Oxidoreductase</keyword>
<dbReference type="InterPro" id="IPR036509">
    <property type="entry name" value="Met_Sox_Rdtase_MsrA_sf"/>
</dbReference>
<evidence type="ECO:0000259" key="10">
    <source>
        <dbReference type="PROSITE" id="PS51790"/>
    </source>
</evidence>
<protein>
    <recommendedName>
        <fullName evidence="9">Peptide methionine sulfoxide reductase MsrA</fullName>
        <shortName evidence="9">Protein-methionine-S-oxide reductase</shortName>
        <ecNumber evidence="9">1.8.4.11</ecNumber>
    </recommendedName>
    <alternativeName>
        <fullName evidence="9">Peptide-methionine (S)-S-oxide reductase</fullName>
        <shortName evidence="9">Peptide Met(O) reductase</shortName>
    </alternativeName>
</protein>
<keyword evidence="12" id="KW-1185">Reference proteome</keyword>
<gene>
    <name evidence="11" type="primary">msrB</name>
    <name evidence="9" type="synonym">msrA</name>
    <name evidence="11" type="ORF">KDD93_06075</name>
</gene>
<accession>A0ABS5HIN9</accession>
<dbReference type="PANTHER" id="PTHR10173:SF52">
    <property type="entry name" value="METHIONINE-R-SULFOXIDE REDUCTASE B1"/>
    <property type="match status" value="1"/>
</dbReference>
<dbReference type="HAMAP" id="MF_01401">
    <property type="entry name" value="MsrA"/>
    <property type="match status" value="1"/>
</dbReference>
<evidence type="ECO:0000256" key="3">
    <source>
        <dbReference type="ARBA" id="ARBA00023002"/>
    </source>
</evidence>
<sequence length="329" mass="37186">MFGVNSDKKIMKESKNMQNLTEIYLAGGCFWGVQGYFKRIPGVVQTTVGYANGKSESTSYGELKQTDHAETMLVKFDKNRVALAEILAHFFRVIDPTSVNKQGNDIGRQYRTGIYYTDASQLPVIEATIAYEQSKFKDRIAVEVEPIKNFITAEEYHQDYLDKNPTGYCHIDLTLAQKPLYEYKFKPLSKDELKQKLTTEQYAVTQESATERPYTSEYDKFDEAGIYVDIVSGRPLFSSVDKYDAGCGWPSFTKAITTDALQYKQDNSHGMKRVEVRSSVADSHLGHVFDDGLVNRGGLRYCINGASLRFIPLSKMAELGYAAFVPYVK</sequence>
<comment type="caution">
    <text evidence="11">The sequence shown here is derived from an EMBL/GenBank/DDBJ whole genome shotgun (WGS) entry which is preliminary data.</text>
</comment>
<dbReference type="InterPro" id="IPR028427">
    <property type="entry name" value="Met_Sox_Rdtase_MsrB"/>
</dbReference>
<keyword evidence="4" id="KW-0511">Multifunctional enzyme</keyword>
<comment type="similarity">
    <text evidence="1">In the C-terminal section; belongs to the MsrB Met sulfoxide reductase family.</text>
</comment>
<evidence type="ECO:0000313" key="12">
    <source>
        <dbReference type="Proteomes" id="UP000682951"/>
    </source>
</evidence>
<feature type="active site" evidence="9">
    <location>
        <position position="29"/>
    </location>
</feature>
<dbReference type="SUPFAM" id="SSF55068">
    <property type="entry name" value="Peptide methionine sulfoxide reductase"/>
    <property type="match status" value="1"/>
</dbReference>